<dbReference type="Pfam" id="PF01327">
    <property type="entry name" value="Pep_deformylase"/>
    <property type="match status" value="1"/>
</dbReference>
<dbReference type="PANTHER" id="PTHR10458:SF22">
    <property type="entry name" value="PEPTIDE DEFORMYLASE"/>
    <property type="match status" value="1"/>
</dbReference>
<dbReference type="EC" id="3.5.1.88" evidence="3"/>
<proteinExistence type="inferred from homology"/>
<dbReference type="PIRSF" id="PIRSF004749">
    <property type="entry name" value="Pep_def"/>
    <property type="match status" value="1"/>
</dbReference>
<dbReference type="eggNOG" id="COG0242">
    <property type="taxonomic scope" value="Bacteria"/>
</dbReference>
<keyword evidence="5" id="KW-1185">Reference proteome</keyword>
<evidence type="ECO:0000313" key="5">
    <source>
        <dbReference type="Proteomes" id="UP000004754"/>
    </source>
</evidence>
<dbReference type="InterPro" id="IPR023635">
    <property type="entry name" value="Peptide_deformylase"/>
</dbReference>
<dbReference type="RefSeq" id="WP_006598196.1">
    <property type="nucleotide sequence ID" value="NZ_GL622359.1"/>
</dbReference>
<keyword evidence="3 4" id="KW-0378">Hydrolase</keyword>
<dbReference type="HAMAP" id="MF_00163">
    <property type="entry name" value="Pep_deformylase"/>
    <property type="match status" value="1"/>
</dbReference>
<feature type="active site" evidence="3">
    <location>
        <position position="131"/>
    </location>
</feature>
<dbReference type="Proteomes" id="UP000004754">
    <property type="component" value="Unassembled WGS sequence"/>
</dbReference>
<comment type="catalytic activity">
    <reaction evidence="3">
        <text>N-terminal N-formyl-L-methionyl-[peptide] + H2O = N-terminal L-methionyl-[peptide] + formate</text>
        <dbReference type="Rhea" id="RHEA:24420"/>
        <dbReference type="Rhea" id="RHEA-COMP:10639"/>
        <dbReference type="Rhea" id="RHEA-COMP:10640"/>
        <dbReference type="ChEBI" id="CHEBI:15377"/>
        <dbReference type="ChEBI" id="CHEBI:15740"/>
        <dbReference type="ChEBI" id="CHEBI:49298"/>
        <dbReference type="ChEBI" id="CHEBI:64731"/>
        <dbReference type="EC" id="3.5.1.88"/>
    </reaction>
</comment>
<comment type="cofactor">
    <cofactor evidence="3">
        <name>Fe(2+)</name>
        <dbReference type="ChEBI" id="CHEBI:29033"/>
    </cofactor>
    <text evidence="3">Binds 1 Fe(2+) ion.</text>
</comment>
<accession>E6MFI9</accession>
<sequence>MAIRKLRYYDDPILRKRAREITEINDRIKTLAADMLETMYDDDGVGLAAPQVGVLRQLVVIDVGQGPITMINPEIVSQSGSIVDSEGCLSFPDEAGYVERPEYVTARFTNLEGQRCEVKGHMLLARAICHELDHLKGEVFIDKKIPVEKAEVMIAEQEKRLAKEGKIGEDDA</sequence>
<dbReference type="STRING" id="887929.HMP0721_0772"/>
<dbReference type="NCBIfam" id="TIGR00079">
    <property type="entry name" value="pept_deformyl"/>
    <property type="match status" value="1"/>
</dbReference>
<evidence type="ECO:0000256" key="3">
    <source>
        <dbReference type="HAMAP-Rule" id="MF_00163"/>
    </source>
</evidence>
<keyword evidence="3" id="KW-0648">Protein biosynthesis</keyword>
<dbReference type="GO" id="GO:0046872">
    <property type="term" value="F:metal ion binding"/>
    <property type="evidence" value="ECO:0007669"/>
    <property type="project" value="UniProtKB-KW"/>
</dbReference>
<comment type="similarity">
    <text evidence="1 3">Belongs to the polypeptide deformylase family.</text>
</comment>
<dbReference type="Gene3D" id="3.90.45.10">
    <property type="entry name" value="Peptide deformylase"/>
    <property type="match status" value="1"/>
</dbReference>
<name>E6MFI9_9FIRM</name>
<dbReference type="NCBIfam" id="NF001159">
    <property type="entry name" value="PRK00150.1-3"/>
    <property type="match status" value="1"/>
</dbReference>
<reference evidence="4 5" key="1">
    <citation type="submission" date="2010-12" db="EMBL/GenBank/DDBJ databases">
        <authorList>
            <person name="Muzny D."/>
            <person name="Qin X."/>
            <person name="Deng J."/>
            <person name="Jiang H."/>
            <person name="Liu Y."/>
            <person name="Qu J."/>
            <person name="Song X.-Z."/>
            <person name="Zhang L."/>
            <person name="Thornton R."/>
            <person name="Coyle M."/>
            <person name="Francisco L."/>
            <person name="Jackson L."/>
            <person name="Javaid M."/>
            <person name="Korchina V."/>
            <person name="Kovar C."/>
            <person name="Mata R."/>
            <person name="Mathew T."/>
            <person name="Ngo R."/>
            <person name="Nguyen L."/>
            <person name="Nguyen N."/>
            <person name="Okwuonu G."/>
            <person name="Ongeri F."/>
            <person name="Pham C."/>
            <person name="Simmons D."/>
            <person name="Wilczek-Boney K."/>
            <person name="Hale W."/>
            <person name="Jakkamsetti A."/>
            <person name="Pham P."/>
            <person name="Ruth R."/>
            <person name="San Lucas F."/>
            <person name="Warren J."/>
            <person name="Zhang J."/>
            <person name="Zhao Z."/>
            <person name="Zhou C."/>
            <person name="Zhu D."/>
            <person name="Lee S."/>
            <person name="Bess C."/>
            <person name="Blankenburg K."/>
            <person name="Forbes L."/>
            <person name="Fu Q."/>
            <person name="Gubbala S."/>
            <person name="Hirani K."/>
            <person name="Jayaseelan J.C."/>
            <person name="Lara F."/>
            <person name="Munidasa M."/>
            <person name="Palculict T."/>
            <person name="Patil S."/>
            <person name="Pu L.-L."/>
            <person name="Saada N."/>
            <person name="Tang L."/>
            <person name="Weissenberger G."/>
            <person name="Zhu Y."/>
            <person name="Hemphill L."/>
            <person name="Shang Y."/>
            <person name="Youmans B."/>
            <person name="Ayvaz T."/>
            <person name="Ross M."/>
            <person name="Santibanez J."/>
            <person name="Aqrawi P."/>
            <person name="Gross S."/>
            <person name="Joshi V."/>
            <person name="Fowler G."/>
            <person name="Nazareth L."/>
            <person name="Reid J."/>
            <person name="Worley K."/>
            <person name="Petrosino J."/>
            <person name="Highlander S."/>
            <person name="Gibbs R."/>
        </authorList>
    </citation>
    <scope>NUCLEOTIDE SEQUENCE [LARGE SCALE GENOMIC DNA]</scope>
    <source>
        <strain evidence="4 5">ATCC 23263</strain>
    </source>
</reference>
<dbReference type="GO" id="GO:0042586">
    <property type="term" value="F:peptide deformylase activity"/>
    <property type="evidence" value="ECO:0007669"/>
    <property type="project" value="UniProtKB-UniRule"/>
</dbReference>
<dbReference type="HOGENOM" id="CLU_061901_4_2_9"/>
<dbReference type="GO" id="GO:0006412">
    <property type="term" value="P:translation"/>
    <property type="evidence" value="ECO:0007669"/>
    <property type="project" value="UniProtKB-UniRule"/>
</dbReference>
<keyword evidence="3" id="KW-0479">Metal-binding</keyword>
<comment type="caution">
    <text evidence="4">The sequence shown here is derived from an EMBL/GenBank/DDBJ whole genome shotgun (WGS) entry which is preliminary data.</text>
</comment>
<feature type="binding site" evidence="3">
    <location>
        <position position="88"/>
    </location>
    <ligand>
        <name>Fe cation</name>
        <dbReference type="ChEBI" id="CHEBI:24875"/>
    </ligand>
</feature>
<gene>
    <name evidence="3 4" type="primary">def</name>
    <name evidence="4" type="ORF">HMP0721_0772</name>
</gene>
<evidence type="ECO:0000313" key="4">
    <source>
        <dbReference type="EMBL" id="EFV02176.1"/>
    </source>
</evidence>
<protein>
    <recommendedName>
        <fullName evidence="3">Peptide deformylase</fullName>
        <shortName evidence="3">PDF</shortName>
        <ecNumber evidence="3">3.5.1.88</ecNumber>
    </recommendedName>
    <alternativeName>
        <fullName evidence="3">Polypeptide deformylase</fullName>
    </alternativeName>
</protein>
<evidence type="ECO:0000256" key="2">
    <source>
        <dbReference type="ARBA" id="ARBA00023004"/>
    </source>
</evidence>
<dbReference type="InterPro" id="IPR036821">
    <property type="entry name" value="Peptide_deformylase_sf"/>
</dbReference>
<keyword evidence="2 3" id="KW-0408">Iron</keyword>
<dbReference type="PRINTS" id="PR01576">
    <property type="entry name" value="PDEFORMYLASE"/>
</dbReference>
<feature type="binding site" evidence="3">
    <location>
        <position position="130"/>
    </location>
    <ligand>
        <name>Fe cation</name>
        <dbReference type="ChEBI" id="CHEBI:24875"/>
    </ligand>
</feature>
<organism evidence="4 5">
    <name type="scientific">Pseudoramibacter alactolyticus ATCC 23263</name>
    <dbReference type="NCBI Taxonomy" id="887929"/>
    <lineage>
        <taxon>Bacteria</taxon>
        <taxon>Bacillati</taxon>
        <taxon>Bacillota</taxon>
        <taxon>Clostridia</taxon>
        <taxon>Eubacteriales</taxon>
        <taxon>Eubacteriaceae</taxon>
        <taxon>Pseudoramibacter</taxon>
    </lineage>
</organism>
<dbReference type="CDD" id="cd00487">
    <property type="entry name" value="Pep_deformylase"/>
    <property type="match status" value="1"/>
</dbReference>
<comment type="function">
    <text evidence="3">Removes the formyl group from the N-terminal Met of newly synthesized proteins. Requires at least a dipeptide for an efficient rate of reaction. N-terminal L-methionine is a prerequisite for activity but the enzyme has broad specificity at other positions.</text>
</comment>
<dbReference type="AlphaFoldDB" id="E6MFI9"/>
<dbReference type="EMBL" id="AEQN01000012">
    <property type="protein sequence ID" value="EFV02176.1"/>
    <property type="molecule type" value="Genomic_DNA"/>
</dbReference>
<dbReference type="PANTHER" id="PTHR10458">
    <property type="entry name" value="PEPTIDE DEFORMYLASE"/>
    <property type="match status" value="1"/>
</dbReference>
<feature type="binding site" evidence="3">
    <location>
        <position position="134"/>
    </location>
    <ligand>
        <name>Fe cation</name>
        <dbReference type="ChEBI" id="CHEBI:24875"/>
    </ligand>
</feature>
<dbReference type="OrthoDB" id="9784988at2"/>
<dbReference type="SUPFAM" id="SSF56420">
    <property type="entry name" value="Peptide deformylase"/>
    <property type="match status" value="1"/>
</dbReference>
<evidence type="ECO:0000256" key="1">
    <source>
        <dbReference type="ARBA" id="ARBA00010759"/>
    </source>
</evidence>